<name>A0A059KTX6_9PSED</name>
<comment type="caution">
    <text evidence="1">The sequence shown here is derived from an EMBL/GenBank/DDBJ whole genome shotgun (WGS) entry which is preliminary data.</text>
</comment>
<dbReference type="RefSeq" id="WP_033061755.1">
    <property type="nucleotide sequence ID" value="NZ_AZQQ01000109.1"/>
</dbReference>
<dbReference type="AlphaFoldDB" id="A0A059KTX6"/>
<dbReference type="EMBL" id="AZQQ01000109">
    <property type="protein sequence ID" value="KDD65310.1"/>
    <property type="molecule type" value="Genomic_DNA"/>
</dbReference>
<dbReference type="Pfam" id="PF08813">
    <property type="entry name" value="Phage_tail_3"/>
    <property type="match status" value="1"/>
</dbReference>
<proteinExistence type="predicted"/>
<evidence type="ECO:0000313" key="1">
    <source>
        <dbReference type="EMBL" id="KDD65310.1"/>
    </source>
</evidence>
<sequence>MSVKIPNGTTFEIAAILSTAKAFTAISNAKPAVLTAAAHGLVDGDVIVIDSMWAKLNGRPARVIDSEIGEFAAEGVDTTSVKNYPAGSGAGTVRTASGWTQLAQITEPAANGGEQQFLTYGFLEDDDDRQLPTTKSASSMTLPVADDPAQAYVSIVEAADEDKEPRLVRANIPGGATIYYYAYVSITATPTLSRNNIMTRTITLSFASRPTRYNA</sequence>
<protein>
    <submittedName>
        <fullName evidence="1">Phage tail protein</fullName>
    </submittedName>
</protein>
<reference evidence="1 2" key="1">
    <citation type="submission" date="2013-12" db="EMBL/GenBank/DDBJ databases">
        <authorList>
            <person name="Formusa P.A."/>
            <person name="Habash M."/>
            <person name="Lee H."/>
            <person name="Trevors J.T."/>
        </authorList>
    </citation>
    <scope>NUCLEOTIDE SEQUENCE [LARGE SCALE GENOMIC DNA]</scope>
    <source>
        <strain evidence="1 2">PD30</strain>
    </source>
</reference>
<accession>A0A059KTX6</accession>
<gene>
    <name evidence="1" type="ORF">V466_29010</name>
</gene>
<dbReference type="Proteomes" id="UP000026739">
    <property type="component" value="Unassembled WGS sequence"/>
</dbReference>
<dbReference type="InterPro" id="IPR014918">
    <property type="entry name" value="Phage_tail_3"/>
</dbReference>
<dbReference type="eggNOG" id="COG5492">
    <property type="taxonomic scope" value="Bacteria"/>
</dbReference>
<dbReference type="Gene3D" id="4.10.410.40">
    <property type="match status" value="1"/>
</dbReference>
<organism evidence="1 2">
    <name type="scientific">Pseudomonas mandelii PD30</name>
    <dbReference type="NCBI Taxonomy" id="1419583"/>
    <lineage>
        <taxon>Bacteria</taxon>
        <taxon>Pseudomonadati</taxon>
        <taxon>Pseudomonadota</taxon>
        <taxon>Gammaproteobacteria</taxon>
        <taxon>Pseudomonadales</taxon>
        <taxon>Pseudomonadaceae</taxon>
        <taxon>Pseudomonas</taxon>
    </lineage>
</organism>
<evidence type="ECO:0000313" key="2">
    <source>
        <dbReference type="Proteomes" id="UP000026739"/>
    </source>
</evidence>